<organism evidence="2 3">
    <name type="scientific">Candidatus Viadribacter manganicus</name>
    <dbReference type="NCBI Taxonomy" id="1759059"/>
    <lineage>
        <taxon>Bacteria</taxon>
        <taxon>Pseudomonadati</taxon>
        <taxon>Pseudomonadota</taxon>
        <taxon>Alphaproteobacteria</taxon>
        <taxon>Hyphomonadales</taxon>
        <taxon>Hyphomonadaceae</taxon>
        <taxon>Candidatus Viadribacter</taxon>
    </lineage>
</organism>
<evidence type="ECO:0000313" key="3">
    <source>
        <dbReference type="Proteomes" id="UP000092498"/>
    </source>
</evidence>
<dbReference type="InterPro" id="IPR014777">
    <property type="entry name" value="4pyrrole_Mease_sub1"/>
</dbReference>
<evidence type="ECO:0000313" key="2">
    <source>
        <dbReference type="EMBL" id="ANP47489.1"/>
    </source>
</evidence>
<dbReference type="SUPFAM" id="SSF53790">
    <property type="entry name" value="Tetrapyrrole methylase"/>
    <property type="match status" value="1"/>
</dbReference>
<dbReference type="InParanoid" id="A0A1B1ALP2"/>
<evidence type="ECO:0000259" key="1">
    <source>
        <dbReference type="Pfam" id="PF00590"/>
    </source>
</evidence>
<dbReference type="Pfam" id="PF00590">
    <property type="entry name" value="TP_methylase"/>
    <property type="match status" value="1"/>
</dbReference>
<dbReference type="GO" id="GO:0008168">
    <property type="term" value="F:methyltransferase activity"/>
    <property type="evidence" value="ECO:0007669"/>
    <property type="project" value="InterPro"/>
</dbReference>
<keyword evidence="3" id="KW-1185">Reference proteome</keyword>
<dbReference type="EMBL" id="CP013244">
    <property type="protein sequence ID" value="ANP47489.1"/>
    <property type="molecule type" value="Genomic_DNA"/>
</dbReference>
<proteinExistence type="predicted"/>
<dbReference type="CDD" id="cd19916">
    <property type="entry name" value="OphMA_like"/>
    <property type="match status" value="1"/>
</dbReference>
<feature type="domain" description="Tetrapyrrole methylase" evidence="1">
    <location>
        <begin position="6"/>
        <end position="211"/>
    </location>
</feature>
<accession>A0A1B1ALP2</accession>
<dbReference type="Proteomes" id="UP000092498">
    <property type="component" value="Chromosome"/>
</dbReference>
<dbReference type="InterPro" id="IPR035996">
    <property type="entry name" value="4pyrrol_Methylase_sf"/>
</dbReference>
<protein>
    <recommendedName>
        <fullName evidence="1">Tetrapyrrole methylase domain-containing protein</fullName>
    </recommendedName>
</protein>
<dbReference type="STRING" id="1759059.ATE48_17020"/>
<dbReference type="InterPro" id="IPR000878">
    <property type="entry name" value="4pyrrol_Mease"/>
</dbReference>
<gene>
    <name evidence="2" type="ORF">ATE48_17020</name>
</gene>
<reference evidence="2 3" key="1">
    <citation type="submission" date="2015-11" db="EMBL/GenBank/DDBJ databases">
        <title>Whole-Genome Sequence of Candidatus Oderbacter manganicum from the National Park Lower Oder Valley, Germany.</title>
        <authorList>
            <person name="Braun B."/>
            <person name="Liere K."/>
            <person name="Szewzyk U."/>
        </authorList>
    </citation>
    <scope>NUCLEOTIDE SEQUENCE [LARGE SCALE GENOMIC DNA]</scope>
    <source>
        <strain evidence="2 3">OTSz_A_272</strain>
    </source>
</reference>
<dbReference type="AlphaFoldDB" id="A0A1B1ALP2"/>
<name>A0A1B1ALP2_9PROT</name>
<dbReference type="KEGG" id="cbot:ATE48_17020"/>
<dbReference type="Gene3D" id="3.40.1010.10">
    <property type="entry name" value="Cobalt-precorrin-4 Transmethylase, Domain 1"/>
    <property type="match status" value="1"/>
</dbReference>
<dbReference type="RefSeq" id="WP_066773672.1">
    <property type="nucleotide sequence ID" value="NZ_CP013244.1"/>
</dbReference>
<sequence>MARGSLVVVGTGIKIANQCTIEARHHIETADIVFEVVGDKLAQNFVHSLNANVVSLQHLYGHDTARSDTYEAMIGTILGAVREGKRVCAAFYGHPGVYVYPSHESVKRARAEGFAAEMLPAVSADACVFADLGFDPGWIGCQSFEATDFVVNERRFDPHAVLMLWQIALVGDRTLRVFESDPRRIALLAEVLMEEYPPDHLVTVYCAATLPIGAAQVETLPLRRLAEARVTQESTLIVPPLGAVQPSAKRLALVEERLAGL</sequence>